<dbReference type="Pfam" id="PF07026">
    <property type="entry name" value="DUF1317"/>
    <property type="match status" value="1"/>
</dbReference>
<proteinExistence type="predicted"/>
<evidence type="ECO:0000313" key="1">
    <source>
        <dbReference type="EMBL" id="WBG90062.1"/>
    </source>
</evidence>
<sequence length="61" mass="6730">MRQPYSPIRVGSVTLPFLWAKKAWLLPDNTLTTNPIKAQLAAERQNKKLKLLAAALSLTAA</sequence>
<protein>
    <submittedName>
        <fullName evidence="1">DUF1317 family protein</fullName>
    </submittedName>
</protein>
<evidence type="ECO:0000313" key="2">
    <source>
        <dbReference type="Proteomes" id="UP001211544"/>
    </source>
</evidence>
<dbReference type="EMBL" id="CP104758">
    <property type="protein sequence ID" value="WBG90062.1"/>
    <property type="molecule type" value="Genomic_DNA"/>
</dbReference>
<dbReference type="InterPro" id="IPR009750">
    <property type="entry name" value="DUF1317"/>
</dbReference>
<keyword evidence="2" id="KW-1185">Reference proteome</keyword>
<name>A0AAJ5QHP8_9GAMM</name>
<dbReference type="RefSeq" id="WP_269949370.1">
    <property type="nucleotide sequence ID" value="NZ_CP104758.1"/>
</dbReference>
<organism evidence="1 2">
    <name type="scientific">Pantoea piersonii</name>
    <dbReference type="NCBI Taxonomy" id="2364647"/>
    <lineage>
        <taxon>Bacteria</taxon>
        <taxon>Pseudomonadati</taxon>
        <taxon>Pseudomonadota</taxon>
        <taxon>Gammaproteobacteria</taxon>
        <taxon>Enterobacterales</taxon>
        <taxon>Erwiniaceae</taxon>
        <taxon>Pantoea</taxon>
    </lineage>
</organism>
<dbReference type="AlphaFoldDB" id="A0AAJ5QHP8"/>
<accession>A0AAJ5QHP8</accession>
<dbReference type="Proteomes" id="UP001211544">
    <property type="component" value="Chromosome"/>
</dbReference>
<gene>
    <name evidence="1" type="ORF">N5580_13295</name>
</gene>
<reference evidence="1 2" key="1">
    <citation type="journal article" date="2022" name="J Glob Antimicrob Resist">
        <title>First complete genome of a multidrug resistant strain of the novel human pathogen Kalamiella piersonii (GABEKP28) identified in human saliva.</title>
        <authorList>
            <person name="McDonagh F."/>
            <person name="Singh N.K."/>
            <person name="Venkateswaran K."/>
            <person name="Lonappan A.M."/>
            <person name="Hallahan B."/>
            <person name="Tuohy A."/>
            <person name="Burke L."/>
            <person name="Kovarova A."/>
            <person name="Miliotis G."/>
        </authorList>
    </citation>
    <scope>NUCLEOTIDE SEQUENCE [LARGE SCALE GENOMIC DNA]</scope>
    <source>
        <strain evidence="1 2">GABEKP28</strain>
    </source>
</reference>
<dbReference type="KEGG" id="kpie:N5580_13295"/>